<dbReference type="GeneID" id="76200331"/>
<dbReference type="Pfam" id="PF24412">
    <property type="entry name" value="DUF7546"/>
    <property type="match status" value="1"/>
</dbReference>
<dbReference type="RefSeq" id="WP_248907918.1">
    <property type="nucleotide sequence ID" value="NZ_CP109979.1"/>
</dbReference>
<organism evidence="2 3">
    <name type="scientific">Halocatena marina</name>
    <dbReference type="NCBI Taxonomy" id="2934937"/>
    <lineage>
        <taxon>Archaea</taxon>
        <taxon>Methanobacteriati</taxon>
        <taxon>Methanobacteriota</taxon>
        <taxon>Stenosarchaea group</taxon>
        <taxon>Halobacteria</taxon>
        <taxon>Halobacteriales</taxon>
        <taxon>Natronomonadaceae</taxon>
        <taxon>Halocatena</taxon>
    </lineage>
</organism>
<feature type="transmembrane region" description="Helical" evidence="1">
    <location>
        <begin position="202"/>
        <end position="221"/>
    </location>
</feature>
<keyword evidence="1" id="KW-0472">Membrane</keyword>
<evidence type="ECO:0000313" key="3">
    <source>
        <dbReference type="Proteomes" id="UP001596417"/>
    </source>
</evidence>
<dbReference type="Proteomes" id="UP001596417">
    <property type="component" value="Unassembled WGS sequence"/>
</dbReference>
<evidence type="ECO:0008006" key="4">
    <source>
        <dbReference type="Google" id="ProtNLM"/>
    </source>
</evidence>
<keyword evidence="1" id="KW-0812">Transmembrane</keyword>
<keyword evidence="1" id="KW-1133">Transmembrane helix</keyword>
<protein>
    <recommendedName>
        <fullName evidence="4">ABC transporter ATP-binding protein</fullName>
    </recommendedName>
</protein>
<dbReference type="AlphaFoldDB" id="A0ABD5YP69"/>
<dbReference type="EMBL" id="JBHTAX010000001">
    <property type="protein sequence ID" value="MFC7190687.1"/>
    <property type="molecule type" value="Genomic_DNA"/>
</dbReference>
<feature type="transmembrane region" description="Helical" evidence="1">
    <location>
        <begin position="20"/>
        <end position="41"/>
    </location>
</feature>
<name>A0ABD5YP69_9EURY</name>
<dbReference type="InterPro" id="IPR055968">
    <property type="entry name" value="DUF7546"/>
</dbReference>
<feature type="transmembrane region" description="Helical" evidence="1">
    <location>
        <begin position="133"/>
        <end position="154"/>
    </location>
</feature>
<feature type="transmembrane region" description="Helical" evidence="1">
    <location>
        <begin position="79"/>
        <end position="100"/>
    </location>
</feature>
<reference evidence="2 3" key="1">
    <citation type="journal article" date="2019" name="Int. J. Syst. Evol. Microbiol.">
        <title>The Global Catalogue of Microorganisms (GCM) 10K type strain sequencing project: providing services to taxonomists for standard genome sequencing and annotation.</title>
        <authorList>
            <consortium name="The Broad Institute Genomics Platform"/>
            <consortium name="The Broad Institute Genome Sequencing Center for Infectious Disease"/>
            <person name="Wu L."/>
            <person name="Ma J."/>
        </authorList>
    </citation>
    <scope>NUCLEOTIDE SEQUENCE [LARGE SCALE GENOMIC DNA]</scope>
    <source>
        <strain evidence="2 3">RDMS1</strain>
    </source>
</reference>
<sequence length="234" mass="24650">MNTSINTVFRGLGIRQETIIGGAALVNIEFLFVAIYLLVAPVTPTGIAVYIYPFVWINVALWALWRVESPPARLKRRSIAGLIAVGYILVLGYLGGLYGFGSSEIATGLRLEFVSLPPGWGPALLYSGESVRFALLPFKVIGYATLAYLVYVTILDTATSAAAGLLGLFSCVSCVLPIIAAVVSGFIGAGGALVAVASGQSYALSTVVFVITVLLLVWRPTAGSFSRLRAKLGS</sequence>
<evidence type="ECO:0000256" key="1">
    <source>
        <dbReference type="SAM" id="Phobius"/>
    </source>
</evidence>
<proteinExistence type="predicted"/>
<feature type="transmembrane region" description="Helical" evidence="1">
    <location>
        <begin position="166"/>
        <end position="196"/>
    </location>
</feature>
<comment type="caution">
    <text evidence="2">The sequence shown here is derived from an EMBL/GenBank/DDBJ whole genome shotgun (WGS) entry which is preliminary data.</text>
</comment>
<gene>
    <name evidence="2" type="ORF">ACFQL7_13140</name>
</gene>
<keyword evidence="3" id="KW-1185">Reference proteome</keyword>
<feature type="transmembrane region" description="Helical" evidence="1">
    <location>
        <begin position="47"/>
        <end position="67"/>
    </location>
</feature>
<accession>A0ABD5YP69</accession>
<evidence type="ECO:0000313" key="2">
    <source>
        <dbReference type="EMBL" id="MFC7190687.1"/>
    </source>
</evidence>